<name>A0ABT4PHD5_9BACT</name>
<dbReference type="GO" id="GO:0016757">
    <property type="term" value="F:glycosyltransferase activity"/>
    <property type="evidence" value="ECO:0007669"/>
    <property type="project" value="UniProtKB-KW"/>
</dbReference>
<feature type="domain" description="Glycosyl transferase family 1" evidence="1">
    <location>
        <begin position="179"/>
        <end position="315"/>
    </location>
</feature>
<evidence type="ECO:0000313" key="4">
    <source>
        <dbReference type="Proteomes" id="UP001141933"/>
    </source>
</evidence>
<sequence length="357" mass="41850">MKVFHIISHFDLGGAERVAINIAKSKSPDFQYFLFEVVKGESSFTNELKKELEQNDINYYCSPFKNKKIALCLFWSWFIIKYATIKPNIIHTHTEIPDLALWIFRKIAWILFWIKPKYIRTIHNTELWNEWKGIGKIVERFYKKNNCNIAISTSTQQKYQEAYGGILPPIIYNGLEIKPQRKFSNVQTDKINILFAGRLEYQKGIDELIAVVTALKQDKRFFFHIIGDGSMKEKLTNAIQGLNNVTLYPKVYNLSEYLGSFDYLFMPSNFEGLGLMSIEASLAYTPSIINSCLGLNETLPKNWELIVENNSIEDFLTIFNHLPQYDYQYLCEKAYQFASTHFSIEKMQQEYERIYKQ</sequence>
<keyword evidence="3" id="KW-0328">Glycosyltransferase</keyword>
<dbReference type="EMBL" id="JAPZVM010000004">
    <property type="protein sequence ID" value="MCZ8372453.1"/>
    <property type="molecule type" value="Genomic_DNA"/>
</dbReference>
<protein>
    <submittedName>
        <fullName evidence="3">Glycosyltransferase</fullName>
        <ecNumber evidence="3">2.4.-.-</ecNumber>
    </submittedName>
</protein>
<reference evidence="3" key="1">
    <citation type="submission" date="2022-12" db="EMBL/GenBank/DDBJ databases">
        <title>Phocaeicola acetigenes sp. nov., isolated feces from a healthy human.</title>
        <authorList>
            <person name="Do H."/>
            <person name="Ha Y.B."/>
            <person name="Kim J.-S."/>
            <person name="Suh M.K."/>
            <person name="Kim H.S."/>
            <person name="Lee J.-S."/>
        </authorList>
    </citation>
    <scope>NUCLEOTIDE SEQUENCE</scope>
    <source>
        <strain evidence="3">KGMB11183</strain>
    </source>
</reference>
<dbReference type="InterPro" id="IPR001296">
    <property type="entry name" value="Glyco_trans_1"/>
</dbReference>
<dbReference type="InterPro" id="IPR050194">
    <property type="entry name" value="Glycosyltransferase_grp1"/>
</dbReference>
<evidence type="ECO:0000259" key="2">
    <source>
        <dbReference type="Pfam" id="PF13439"/>
    </source>
</evidence>
<dbReference type="Pfam" id="PF00534">
    <property type="entry name" value="Glycos_transf_1"/>
    <property type="match status" value="1"/>
</dbReference>
<comment type="caution">
    <text evidence="3">The sequence shown here is derived from an EMBL/GenBank/DDBJ whole genome shotgun (WGS) entry which is preliminary data.</text>
</comment>
<evidence type="ECO:0000313" key="3">
    <source>
        <dbReference type="EMBL" id="MCZ8372453.1"/>
    </source>
</evidence>
<keyword evidence="3" id="KW-0808">Transferase</keyword>
<dbReference type="Gene3D" id="3.40.50.2000">
    <property type="entry name" value="Glycogen Phosphorylase B"/>
    <property type="match status" value="2"/>
</dbReference>
<dbReference type="Proteomes" id="UP001141933">
    <property type="component" value="Unassembled WGS sequence"/>
</dbReference>
<dbReference type="RefSeq" id="WP_269877660.1">
    <property type="nucleotide sequence ID" value="NZ_JAPZVM010000004.1"/>
</dbReference>
<accession>A0ABT4PHD5</accession>
<dbReference type="PANTHER" id="PTHR45947:SF3">
    <property type="entry name" value="SULFOQUINOVOSYL TRANSFERASE SQD2"/>
    <property type="match status" value="1"/>
</dbReference>
<dbReference type="Pfam" id="PF13439">
    <property type="entry name" value="Glyco_transf_4"/>
    <property type="match status" value="1"/>
</dbReference>
<dbReference type="EC" id="2.4.-.-" evidence="3"/>
<proteinExistence type="predicted"/>
<feature type="domain" description="Glycosyltransferase subfamily 4-like N-terminal" evidence="2">
    <location>
        <begin position="13"/>
        <end position="176"/>
    </location>
</feature>
<dbReference type="SUPFAM" id="SSF53756">
    <property type="entry name" value="UDP-Glycosyltransferase/glycogen phosphorylase"/>
    <property type="match status" value="1"/>
</dbReference>
<evidence type="ECO:0000259" key="1">
    <source>
        <dbReference type="Pfam" id="PF00534"/>
    </source>
</evidence>
<dbReference type="PANTHER" id="PTHR45947">
    <property type="entry name" value="SULFOQUINOVOSYL TRANSFERASE SQD2"/>
    <property type="match status" value="1"/>
</dbReference>
<organism evidence="3 4">
    <name type="scientific">Phocaeicola acetigenes</name>
    <dbReference type="NCBI Taxonomy" id="3016083"/>
    <lineage>
        <taxon>Bacteria</taxon>
        <taxon>Pseudomonadati</taxon>
        <taxon>Bacteroidota</taxon>
        <taxon>Bacteroidia</taxon>
        <taxon>Bacteroidales</taxon>
        <taxon>Bacteroidaceae</taxon>
        <taxon>Phocaeicola</taxon>
    </lineage>
</organism>
<keyword evidence="4" id="KW-1185">Reference proteome</keyword>
<gene>
    <name evidence="3" type="ORF">O6P32_06975</name>
</gene>
<dbReference type="InterPro" id="IPR028098">
    <property type="entry name" value="Glyco_trans_4-like_N"/>
</dbReference>